<dbReference type="OMA" id="GHGRFFH"/>
<keyword evidence="2" id="KW-0677">Repeat</keyword>
<evidence type="ECO:0000256" key="4">
    <source>
        <dbReference type="ARBA" id="ARBA00039854"/>
    </source>
</evidence>
<dbReference type="AlphaFoldDB" id="B4MYJ2"/>
<dbReference type="eggNOG" id="KOG0231">
    <property type="taxonomic scope" value="Eukaryota"/>
</dbReference>
<dbReference type="SUPFAM" id="SSF82185">
    <property type="entry name" value="Histone H3 K4-specific methyltransferase SET7/9 N-terminal domain"/>
    <property type="match status" value="2"/>
</dbReference>
<dbReference type="PANTHER" id="PTHR46511:SF1">
    <property type="entry name" value="MORN REPEAT-CONTAINING PROTEIN 3"/>
    <property type="match status" value="1"/>
</dbReference>
<dbReference type="PANTHER" id="PTHR46511">
    <property type="entry name" value="MORN REPEAT-CONTAINING PROTEIN 3"/>
    <property type="match status" value="1"/>
</dbReference>
<comment type="subcellular location">
    <subcellularLocation>
        <location evidence="1">Cytoplasmic vesicle</location>
        <location evidence="1">Secretory vesicle</location>
        <location evidence="1">Acrosome</location>
    </subcellularLocation>
</comment>
<gene>
    <name evidence="6" type="primary">Dwil\GK22235</name>
    <name evidence="6" type="ORF">Dwil_GK22235</name>
</gene>
<evidence type="ECO:0000313" key="7">
    <source>
        <dbReference type="Proteomes" id="UP000007798"/>
    </source>
</evidence>
<dbReference type="GO" id="GO:0001669">
    <property type="term" value="C:acrosomal vesicle"/>
    <property type="evidence" value="ECO:0007669"/>
    <property type="project" value="UniProtKB-SubCell"/>
</dbReference>
<dbReference type="EMBL" id="CH963894">
    <property type="protein sequence ID" value="EDW77181.1"/>
    <property type="molecule type" value="Genomic_DNA"/>
</dbReference>
<dbReference type="SMART" id="SM00698">
    <property type="entry name" value="MORN"/>
    <property type="match status" value="6"/>
</dbReference>
<organism evidence="6 7">
    <name type="scientific">Drosophila willistoni</name>
    <name type="common">Fruit fly</name>
    <dbReference type="NCBI Taxonomy" id="7260"/>
    <lineage>
        <taxon>Eukaryota</taxon>
        <taxon>Metazoa</taxon>
        <taxon>Ecdysozoa</taxon>
        <taxon>Arthropoda</taxon>
        <taxon>Hexapoda</taxon>
        <taxon>Insecta</taxon>
        <taxon>Pterygota</taxon>
        <taxon>Neoptera</taxon>
        <taxon>Endopterygota</taxon>
        <taxon>Diptera</taxon>
        <taxon>Brachycera</taxon>
        <taxon>Muscomorpha</taxon>
        <taxon>Ephydroidea</taxon>
        <taxon>Drosophilidae</taxon>
        <taxon>Drosophila</taxon>
        <taxon>Sophophora</taxon>
    </lineage>
</organism>
<dbReference type="HOGENOM" id="CLU_032017_3_1_1"/>
<proteinExistence type="predicted"/>
<dbReference type="InParanoid" id="B4MYJ2"/>
<dbReference type="KEGG" id="dwi:6643267"/>
<name>B4MYJ2_DROWI</name>
<sequence>MSCHTSGSVASGVRCLRYPGGAARYEGKWLNNQHHGFGVKANKHGLIYEGQWSKGQRHGYGTLRRQRKSSQICERIYVGQWHSDKRCGEGKQFYDDGSIYFGQWHLNQRHGRGIQWYSDGRIYIGEWQQDAMHGKGVLFSANGNRYVGEFEKGCKSGSGLYYHLDSSGQRVQLGNWMGDICKSSLMPLQKQTNIK</sequence>
<keyword evidence="3" id="KW-0968">Cytoplasmic vesicle</keyword>
<accession>B4MYJ2</accession>
<evidence type="ECO:0000256" key="2">
    <source>
        <dbReference type="ARBA" id="ARBA00022737"/>
    </source>
</evidence>
<keyword evidence="7" id="KW-1185">Reference proteome</keyword>
<dbReference type="Proteomes" id="UP000007798">
    <property type="component" value="Unassembled WGS sequence"/>
</dbReference>
<dbReference type="PhylomeDB" id="B4MYJ2"/>
<evidence type="ECO:0000313" key="6">
    <source>
        <dbReference type="EMBL" id="EDW77181.1"/>
    </source>
</evidence>
<dbReference type="InterPro" id="IPR052472">
    <property type="entry name" value="MORN3"/>
</dbReference>
<dbReference type="Gene3D" id="2.20.110.10">
    <property type="entry name" value="Histone H3 K4-specific methyltransferase SET7/9 N-terminal domain"/>
    <property type="match status" value="3"/>
</dbReference>
<dbReference type="OrthoDB" id="270720at2759"/>
<comment type="function">
    <text evidence="5">Assembles a suppression complex (suppresome) by tethering SIRT1 and MDM2 to regulate composite modifications of p53/TP53. Confers both deacetylation-mediated functional inactivation, by SIRT1, and ubiquitination-dependent degradation, by MDM2, of p53/TP53, promoting a proliferative and cell survival behaviors. May play a role in the regulation of spermatogenesis.</text>
</comment>
<dbReference type="InterPro" id="IPR003409">
    <property type="entry name" value="MORN"/>
</dbReference>
<dbReference type="STRING" id="7260.B4MYJ2"/>
<reference evidence="6 7" key="1">
    <citation type="journal article" date="2007" name="Nature">
        <title>Evolution of genes and genomes on the Drosophila phylogeny.</title>
        <authorList>
            <consortium name="Drosophila 12 Genomes Consortium"/>
            <person name="Clark A.G."/>
            <person name="Eisen M.B."/>
            <person name="Smith D.R."/>
            <person name="Bergman C.M."/>
            <person name="Oliver B."/>
            <person name="Markow T.A."/>
            <person name="Kaufman T.C."/>
            <person name="Kellis M."/>
            <person name="Gelbart W."/>
            <person name="Iyer V.N."/>
            <person name="Pollard D.A."/>
            <person name="Sackton T.B."/>
            <person name="Larracuente A.M."/>
            <person name="Singh N.D."/>
            <person name="Abad J.P."/>
            <person name="Abt D.N."/>
            <person name="Adryan B."/>
            <person name="Aguade M."/>
            <person name="Akashi H."/>
            <person name="Anderson W.W."/>
            <person name="Aquadro C.F."/>
            <person name="Ardell D.H."/>
            <person name="Arguello R."/>
            <person name="Artieri C.G."/>
            <person name="Barbash D.A."/>
            <person name="Barker D."/>
            <person name="Barsanti P."/>
            <person name="Batterham P."/>
            <person name="Batzoglou S."/>
            <person name="Begun D."/>
            <person name="Bhutkar A."/>
            <person name="Blanco E."/>
            <person name="Bosak S.A."/>
            <person name="Bradley R.K."/>
            <person name="Brand A.D."/>
            <person name="Brent M.R."/>
            <person name="Brooks A.N."/>
            <person name="Brown R.H."/>
            <person name="Butlin R.K."/>
            <person name="Caggese C."/>
            <person name="Calvi B.R."/>
            <person name="Bernardo de Carvalho A."/>
            <person name="Caspi A."/>
            <person name="Castrezana S."/>
            <person name="Celniker S.E."/>
            <person name="Chang J.L."/>
            <person name="Chapple C."/>
            <person name="Chatterji S."/>
            <person name="Chinwalla A."/>
            <person name="Civetta A."/>
            <person name="Clifton S.W."/>
            <person name="Comeron J.M."/>
            <person name="Costello J.C."/>
            <person name="Coyne J.A."/>
            <person name="Daub J."/>
            <person name="David R.G."/>
            <person name="Delcher A.L."/>
            <person name="Delehaunty K."/>
            <person name="Do C.B."/>
            <person name="Ebling H."/>
            <person name="Edwards K."/>
            <person name="Eickbush T."/>
            <person name="Evans J.D."/>
            <person name="Filipski A."/>
            <person name="Findeiss S."/>
            <person name="Freyhult E."/>
            <person name="Fulton L."/>
            <person name="Fulton R."/>
            <person name="Garcia A.C."/>
            <person name="Gardiner A."/>
            <person name="Garfield D.A."/>
            <person name="Garvin B.E."/>
            <person name="Gibson G."/>
            <person name="Gilbert D."/>
            <person name="Gnerre S."/>
            <person name="Godfrey J."/>
            <person name="Good R."/>
            <person name="Gotea V."/>
            <person name="Gravely B."/>
            <person name="Greenberg A.J."/>
            <person name="Griffiths-Jones S."/>
            <person name="Gross S."/>
            <person name="Guigo R."/>
            <person name="Gustafson E.A."/>
            <person name="Haerty W."/>
            <person name="Hahn M.W."/>
            <person name="Halligan D.L."/>
            <person name="Halpern A.L."/>
            <person name="Halter G.M."/>
            <person name="Han M.V."/>
            <person name="Heger A."/>
            <person name="Hillier L."/>
            <person name="Hinrichs A.S."/>
            <person name="Holmes I."/>
            <person name="Hoskins R.A."/>
            <person name="Hubisz M.J."/>
            <person name="Hultmark D."/>
            <person name="Huntley M.A."/>
            <person name="Jaffe D.B."/>
            <person name="Jagadeeshan S."/>
            <person name="Jeck W.R."/>
            <person name="Johnson J."/>
            <person name="Jones C.D."/>
            <person name="Jordan W.C."/>
            <person name="Karpen G.H."/>
            <person name="Kataoka E."/>
            <person name="Keightley P.D."/>
            <person name="Kheradpour P."/>
            <person name="Kirkness E.F."/>
            <person name="Koerich L.B."/>
            <person name="Kristiansen K."/>
            <person name="Kudrna D."/>
            <person name="Kulathinal R.J."/>
            <person name="Kumar S."/>
            <person name="Kwok R."/>
            <person name="Lander E."/>
            <person name="Langley C.H."/>
            <person name="Lapoint R."/>
            <person name="Lazzaro B.P."/>
            <person name="Lee S.J."/>
            <person name="Levesque L."/>
            <person name="Li R."/>
            <person name="Lin C.F."/>
            <person name="Lin M.F."/>
            <person name="Lindblad-Toh K."/>
            <person name="Llopart A."/>
            <person name="Long M."/>
            <person name="Low L."/>
            <person name="Lozovsky E."/>
            <person name="Lu J."/>
            <person name="Luo M."/>
            <person name="Machado C.A."/>
            <person name="Makalowski W."/>
            <person name="Marzo M."/>
            <person name="Matsuda M."/>
            <person name="Matzkin L."/>
            <person name="McAllister B."/>
            <person name="McBride C.S."/>
            <person name="McKernan B."/>
            <person name="McKernan K."/>
            <person name="Mendez-Lago M."/>
            <person name="Minx P."/>
            <person name="Mollenhauer M.U."/>
            <person name="Montooth K."/>
            <person name="Mount S.M."/>
            <person name="Mu X."/>
            <person name="Myers E."/>
            <person name="Negre B."/>
            <person name="Newfeld S."/>
            <person name="Nielsen R."/>
            <person name="Noor M.A."/>
            <person name="O'Grady P."/>
            <person name="Pachter L."/>
            <person name="Papaceit M."/>
            <person name="Parisi M.J."/>
            <person name="Parisi M."/>
            <person name="Parts L."/>
            <person name="Pedersen J.S."/>
            <person name="Pesole G."/>
            <person name="Phillippy A.M."/>
            <person name="Ponting C.P."/>
            <person name="Pop M."/>
            <person name="Porcelli D."/>
            <person name="Powell J.R."/>
            <person name="Prohaska S."/>
            <person name="Pruitt K."/>
            <person name="Puig M."/>
            <person name="Quesneville H."/>
            <person name="Ram K.R."/>
            <person name="Rand D."/>
            <person name="Rasmussen M.D."/>
            <person name="Reed L.K."/>
            <person name="Reenan R."/>
            <person name="Reily A."/>
            <person name="Remington K.A."/>
            <person name="Rieger T.T."/>
            <person name="Ritchie M.G."/>
            <person name="Robin C."/>
            <person name="Rogers Y.H."/>
            <person name="Rohde C."/>
            <person name="Rozas J."/>
            <person name="Rubenfield M.J."/>
            <person name="Ruiz A."/>
            <person name="Russo S."/>
            <person name="Salzberg S.L."/>
            <person name="Sanchez-Gracia A."/>
            <person name="Saranga D.J."/>
            <person name="Sato H."/>
            <person name="Schaeffer S.W."/>
            <person name="Schatz M.C."/>
            <person name="Schlenke T."/>
            <person name="Schwartz R."/>
            <person name="Segarra C."/>
            <person name="Singh R.S."/>
            <person name="Sirot L."/>
            <person name="Sirota M."/>
            <person name="Sisneros N.B."/>
            <person name="Smith C.D."/>
            <person name="Smith T.F."/>
            <person name="Spieth J."/>
            <person name="Stage D.E."/>
            <person name="Stark A."/>
            <person name="Stephan W."/>
            <person name="Strausberg R.L."/>
            <person name="Strempel S."/>
            <person name="Sturgill D."/>
            <person name="Sutton G."/>
            <person name="Sutton G.G."/>
            <person name="Tao W."/>
            <person name="Teichmann S."/>
            <person name="Tobari Y.N."/>
            <person name="Tomimura Y."/>
            <person name="Tsolas J.M."/>
            <person name="Valente V.L."/>
            <person name="Venter E."/>
            <person name="Venter J.C."/>
            <person name="Vicario S."/>
            <person name="Vieira F.G."/>
            <person name="Vilella A.J."/>
            <person name="Villasante A."/>
            <person name="Walenz B."/>
            <person name="Wang J."/>
            <person name="Wasserman M."/>
            <person name="Watts T."/>
            <person name="Wilson D."/>
            <person name="Wilson R.K."/>
            <person name="Wing R.A."/>
            <person name="Wolfner M.F."/>
            <person name="Wong A."/>
            <person name="Wong G.K."/>
            <person name="Wu C.I."/>
            <person name="Wu G."/>
            <person name="Yamamoto D."/>
            <person name="Yang H.P."/>
            <person name="Yang S.P."/>
            <person name="Yorke J.A."/>
            <person name="Yoshida K."/>
            <person name="Zdobnov E."/>
            <person name="Zhang P."/>
            <person name="Zhang Y."/>
            <person name="Zimin A.V."/>
            <person name="Baldwin J."/>
            <person name="Abdouelleil A."/>
            <person name="Abdulkadir J."/>
            <person name="Abebe A."/>
            <person name="Abera B."/>
            <person name="Abreu J."/>
            <person name="Acer S.C."/>
            <person name="Aftuck L."/>
            <person name="Alexander A."/>
            <person name="An P."/>
            <person name="Anderson E."/>
            <person name="Anderson S."/>
            <person name="Arachi H."/>
            <person name="Azer M."/>
            <person name="Bachantsang P."/>
            <person name="Barry A."/>
            <person name="Bayul T."/>
            <person name="Berlin A."/>
            <person name="Bessette D."/>
            <person name="Bloom T."/>
            <person name="Blye J."/>
            <person name="Boguslavskiy L."/>
            <person name="Bonnet C."/>
            <person name="Boukhgalter B."/>
            <person name="Bourzgui I."/>
            <person name="Brown A."/>
            <person name="Cahill P."/>
            <person name="Channer S."/>
            <person name="Cheshatsang Y."/>
            <person name="Chuda L."/>
            <person name="Citroen M."/>
            <person name="Collymore A."/>
            <person name="Cooke P."/>
            <person name="Costello M."/>
            <person name="D'Aco K."/>
            <person name="Daza R."/>
            <person name="De Haan G."/>
            <person name="DeGray S."/>
            <person name="DeMaso C."/>
            <person name="Dhargay N."/>
            <person name="Dooley K."/>
            <person name="Dooley E."/>
            <person name="Doricent M."/>
            <person name="Dorje P."/>
            <person name="Dorjee K."/>
            <person name="Dupes A."/>
            <person name="Elong R."/>
            <person name="Falk J."/>
            <person name="Farina A."/>
            <person name="Faro S."/>
            <person name="Ferguson D."/>
            <person name="Fisher S."/>
            <person name="Foley C.D."/>
            <person name="Franke A."/>
            <person name="Friedrich D."/>
            <person name="Gadbois L."/>
            <person name="Gearin G."/>
            <person name="Gearin C.R."/>
            <person name="Giannoukos G."/>
            <person name="Goode T."/>
            <person name="Graham J."/>
            <person name="Grandbois E."/>
            <person name="Grewal S."/>
            <person name="Gyaltsen K."/>
            <person name="Hafez N."/>
            <person name="Hagos B."/>
            <person name="Hall J."/>
            <person name="Henson C."/>
            <person name="Hollinger A."/>
            <person name="Honan T."/>
            <person name="Huard M.D."/>
            <person name="Hughes L."/>
            <person name="Hurhula B."/>
            <person name="Husby M.E."/>
            <person name="Kamat A."/>
            <person name="Kanga B."/>
            <person name="Kashin S."/>
            <person name="Khazanovich D."/>
            <person name="Kisner P."/>
            <person name="Lance K."/>
            <person name="Lara M."/>
            <person name="Lee W."/>
            <person name="Lennon N."/>
            <person name="Letendre F."/>
            <person name="LeVine R."/>
            <person name="Lipovsky A."/>
            <person name="Liu X."/>
            <person name="Liu J."/>
            <person name="Liu S."/>
            <person name="Lokyitsang T."/>
            <person name="Lokyitsang Y."/>
            <person name="Lubonja R."/>
            <person name="Lui A."/>
            <person name="MacDonald P."/>
            <person name="Magnisalis V."/>
            <person name="Maru K."/>
            <person name="Matthews C."/>
            <person name="McCusker W."/>
            <person name="McDonough S."/>
            <person name="Mehta T."/>
            <person name="Meldrim J."/>
            <person name="Meneus L."/>
            <person name="Mihai O."/>
            <person name="Mihalev A."/>
            <person name="Mihova T."/>
            <person name="Mittelman R."/>
            <person name="Mlenga V."/>
            <person name="Montmayeur A."/>
            <person name="Mulrain L."/>
            <person name="Navidi A."/>
            <person name="Naylor J."/>
            <person name="Negash T."/>
            <person name="Nguyen T."/>
            <person name="Nguyen N."/>
            <person name="Nicol R."/>
            <person name="Norbu C."/>
            <person name="Norbu N."/>
            <person name="Novod N."/>
            <person name="O'Neill B."/>
            <person name="Osman S."/>
            <person name="Markiewicz E."/>
            <person name="Oyono O.L."/>
            <person name="Patti C."/>
            <person name="Phunkhang P."/>
            <person name="Pierre F."/>
            <person name="Priest M."/>
            <person name="Raghuraman S."/>
            <person name="Rege F."/>
            <person name="Reyes R."/>
            <person name="Rise C."/>
            <person name="Rogov P."/>
            <person name="Ross K."/>
            <person name="Ryan E."/>
            <person name="Settipalli S."/>
            <person name="Shea T."/>
            <person name="Sherpa N."/>
            <person name="Shi L."/>
            <person name="Shih D."/>
            <person name="Sparrow T."/>
            <person name="Spaulding J."/>
            <person name="Stalker J."/>
            <person name="Stange-Thomann N."/>
            <person name="Stavropoulos S."/>
            <person name="Stone C."/>
            <person name="Strader C."/>
            <person name="Tesfaye S."/>
            <person name="Thomson T."/>
            <person name="Thoulutsang Y."/>
            <person name="Thoulutsang D."/>
            <person name="Topham K."/>
            <person name="Topping I."/>
            <person name="Tsamla T."/>
            <person name="Vassiliev H."/>
            <person name="Vo A."/>
            <person name="Wangchuk T."/>
            <person name="Wangdi T."/>
            <person name="Weiand M."/>
            <person name="Wilkinson J."/>
            <person name="Wilson A."/>
            <person name="Yadav S."/>
            <person name="Young G."/>
            <person name="Yu Q."/>
            <person name="Zembek L."/>
            <person name="Zhong D."/>
            <person name="Zimmer A."/>
            <person name="Zwirko Z."/>
            <person name="Jaffe D.B."/>
            <person name="Alvarez P."/>
            <person name="Brockman W."/>
            <person name="Butler J."/>
            <person name="Chin C."/>
            <person name="Gnerre S."/>
            <person name="Grabherr M."/>
            <person name="Kleber M."/>
            <person name="Mauceli E."/>
            <person name="MacCallum I."/>
        </authorList>
    </citation>
    <scope>NUCLEOTIDE SEQUENCE [LARGE SCALE GENOMIC DNA]</scope>
    <source>
        <strain evidence="7">Tucson 14030-0811.24</strain>
    </source>
</reference>
<evidence type="ECO:0000256" key="1">
    <source>
        <dbReference type="ARBA" id="ARBA00004218"/>
    </source>
</evidence>
<dbReference type="Pfam" id="PF02493">
    <property type="entry name" value="MORN"/>
    <property type="match status" value="6"/>
</dbReference>
<evidence type="ECO:0000256" key="5">
    <source>
        <dbReference type="ARBA" id="ARBA00045851"/>
    </source>
</evidence>
<protein>
    <recommendedName>
        <fullName evidence="4">MORN repeat-containing protein 3</fullName>
    </recommendedName>
</protein>
<evidence type="ECO:0000256" key="3">
    <source>
        <dbReference type="ARBA" id="ARBA00023329"/>
    </source>
</evidence>